<dbReference type="InterPro" id="IPR027417">
    <property type="entry name" value="P-loop_NTPase"/>
</dbReference>
<dbReference type="RefSeq" id="WP_196200496.1">
    <property type="nucleotide sequence ID" value="NZ_JADPUN010000093.1"/>
</dbReference>
<dbReference type="CDD" id="cd15831">
    <property type="entry name" value="BTAD"/>
    <property type="match status" value="1"/>
</dbReference>
<dbReference type="SMART" id="SM01043">
    <property type="entry name" value="BTAD"/>
    <property type="match status" value="1"/>
</dbReference>
<dbReference type="PANTHER" id="PTHR35807:SF1">
    <property type="entry name" value="TRANSCRIPTIONAL REGULATOR REDD"/>
    <property type="match status" value="1"/>
</dbReference>
<keyword evidence="3 6" id="KW-0238">DNA-binding</keyword>
<dbReference type="Gene3D" id="3.40.50.300">
    <property type="entry name" value="P-loop containing nucleotide triphosphate hydrolases"/>
    <property type="match status" value="1"/>
</dbReference>
<dbReference type="InterPro" id="IPR019734">
    <property type="entry name" value="TPR_rpt"/>
</dbReference>
<evidence type="ECO:0000256" key="2">
    <source>
        <dbReference type="ARBA" id="ARBA00023015"/>
    </source>
</evidence>
<sequence>MELRVLGSLEVRVRGIPVRLGGPRERKLLALMLVHAERAVPLAALVDGMWDEAPPATAKRQVQNLISALRRLLADGSDRNARSPTIVAERDAYRLRLGDAELDARLFLAQVGRAQELAEAGQTGAAAAELRAALRRWHGPPLAGLTGRVLEAAAARLEEQQRAAVEECVDLELRLGRHGELLGELTELVAVHPLRERLVGQLMLALYRSGRQADALHAYRRLRKGLADEFGLDPGPRLQELHAVILASDAATRTPDTAEPPAAVGTPAHRAAPVVPAQLPADVAGFAGRAEQLKELDQLLPGDPTGTTTVAIGVIAGTAGVGKTALAVHWGQRVRHHFPDGQLYVDLRGFEPAGAPVDPADALRGFLDGLGVPGERMPVDLPSRSALYRSLLADRRILVVLDNARDAEQVRPLLPGSPTCLALTTSRHLLPGLVAAEGARPIPLDLFDPGEARQMLAGRLGERRLLAEPQAIDEIITRCGRLPLALAVTAARAAIHSGFSLATLAAELRAARSRLDPFAGADRATDVRAVFSWSYQQLSEPAKRLFRLLGPAPGPDIAVPAAASLVGVAAALAAPVLTELADAHLVTEHAPARYACHDLLRAYAGELADAVDPLADRRAALHRLVDHHLQSACEADRRLDPYRDPITIAPARPGVTSERFADHDAAMNWFTVELPGMLAAVERAAATGFDAHAWQLAWAMAYFLERRGHWRQWAAVQDTALDAARRLDDRAGQAHAHRSLGRVHVHLGLIAEATAHLRLARELYRAAGDVVGEARVHFDLCWLAVRRSGYHDALDHARQALELFRTTDNRSGQARALNNMALAHSLLGDHERALVAGTDALRLNQDIGDRFGEANTWDTLAQANLELGHHEDSIRCYRQAMDLHRDLGHPWAEADVLTQLGDAYEAAGEPGAAEDARQRAVTIFDDLGHPDADLVRAKLTRR</sequence>
<feature type="repeat" description="TPR" evidence="5">
    <location>
        <begin position="854"/>
        <end position="887"/>
    </location>
</feature>
<feature type="DNA-binding region" description="OmpR/PhoB-type" evidence="6">
    <location>
        <begin position="1"/>
        <end position="97"/>
    </location>
</feature>
<dbReference type="InterPro" id="IPR001867">
    <property type="entry name" value="OmpR/PhoB-type_DNA-bd"/>
</dbReference>
<dbReference type="Pfam" id="PF03704">
    <property type="entry name" value="BTAD"/>
    <property type="match status" value="1"/>
</dbReference>
<dbReference type="InterPro" id="IPR036388">
    <property type="entry name" value="WH-like_DNA-bd_sf"/>
</dbReference>
<accession>A0ABS0GSH8</accession>
<dbReference type="PANTHER" id="PTHR35807">
    <property type="entry name" value="TRANSCRIPTIONAL REGULATOR REDD-RELATED"/>
    <property type="match status" value="1"/>
</dbReference>
<proteinExistence type="inferred from homology"/>
<keyword evidence="5" id="KW-0802">TPR repeat</keyword>
<comment type="similarity">
    <text evidence="1">Belongs to the AfsR/DnrI/RedD regulatory family.</text>
</comment>
<dbReference type="InterPro" id="IPR011990">
    <property type="entry name" value="TPR-like_helical_dom_sf"/>
</dbReference>
<dbReference type="PROSITE" id="PS51755">
    <property type="entry name" value="OMPR_PHOB"/>
    <property type="match status" value="1"/>
</dbReference>
<dbReference type="PRINTS" id="PR00364">
    <property type="entry name" value="DISEASERSIST"/>
</dbReference>
<dbReference type="InterPro" id="IPR005158">
    <property type="entry name" value="BTAD"/>
</dbReference>
<organism evidence="8 9">
    <name type="scientific">Plantactinospora alkalitolerans</name>
    <dbReference type="NCBI Taxonomy" id="2789879"/>
    <lineage>
        <taxon>Bacteria</taxon>
        <taxon>Bacillati</taxon>
        <taxon>Actinomycetota</taxon>
        <taxon>Actinomycetes</taxon>
        <taxon>Micromonosporales</taxon>
        <taxon>Micromonosporaceae</taxon>
        <taxon>Plantactinospora</taxon>
    </lineage>
</organism>
<dbReference type="SMART" id="SM00028">
    <property type="entry name" value="TPR"/>
    <property type="match status" value="5"/>
</dbReference>
<dbReference type="SUPFAM" id="SSF48452">
    <property type="entry name" value="TPR-like"/>
    <property type="match status" value="3"/>
</dbReference>
<dbReference type="Pfam" id="PF13424">
    <property type="entry name" value="TPR_12"/>
    <property type="match status" value="2"/>
</dbReference>
<dbReference type="Gene3D" id="1.25.40.10">
    <property type="entry name" value="Tetratricopeptide repeat domain"/>
    <property type="match status" value="2"/>
</dbReference>
<feature type="domain" description="OmpR/PhoB-type" evidence="7">
    <location>
        <begin position="1"/>
        <end position="97"/>
    </location>
</feature>
<dbReference type="Proteomes" id="UP000638560">
    <property type="component" value="Unassembled WGS sequence"/>
</dbReference>
<dbReference type="SUPFAM" id="SSF46894">
    <property type="entry name" value="C-terminal effector domain of the bipartite response regulators"/>
    <property type="match status" value="1"/>
</dbReference>
<evidence type="ECO:0000313" key="9">
    <source>
        <dbReference type="Proteomes" id="UP000638560"/>
    </source>
</evidence>
<dbReference type="PROSITE" id="PS50005">
    <property type="entry name" value="TPR"/>
    <property type="match status" value="1"/>
</dbReference>
<dbReference type="SUPFAM" id="SSF52540">
    <property type="entry name" value="P-loop containing nucleoside triphosphate hydrolases"/>
    <property type="match status" value="1"/>
</dbReference>
<evidence type="ECO:0000256" key="3">
    <source>
        <dbReference type="ARBA" id="ARBA00023125"/>
    </source>
</evidence>
<evidence type="ECO:0000313" key="8">
    <source>
        <dbReference type="EMBL" id="MBF9128847.1"/>
    </source>
</evidence>
<dbReference type="SMART" id="SM00862">
    <property type="entry name" value="Trans_reg_C"/>
    <property type="match status" value="1"/>
</dbReference>
<dbReference type="Pfam" id="PF00486">
    <property type="entry name" value="Trans_reg_C"/>
    <property type="match status" value="1"/>
</dbReference>
<protein>
    <submittedName>
        <fullName evidence="8">Tetratricopeptide repeat protein</fullName>
    </submittedName>
</protein>
<keyword evidence="4" id="KW-0804">Transcription</keyword>
<evidence type="ECO:0000259" key="7">
    <source>
        <dbReference type="PROSITE" id="PS51755"/>
    </source>
</evidence>
<keyword evidence="9" id="KW-1185">Reference proteome</keyword>
<keyword evidence="2" id="KW-0805">Transcription regulation</keyword>
<dbReference type="InterPro" id="IPR016032">
    <property type="entry name" value="Sig_transdc_resp-reg_C-effctor"/>
</dbReference>
<evidence type="ECO:0000256" key="4">
    <source>
        <dbReference type="ARBA" id="ARBA00023163"/>
    </source>
</evidence>
<evidence type="ECO:0000256" key="6">
    <source>
        <dbReference type="PROSITE-ProRule" id="PRU01091"/>
    </source>
</evidence>
<evidence type="ECO:0000256" key="1">
    <source>
        <dbReference type="ARBA" id="ARBA00005820"/>
    </source>
</evidence>
<dbReference type="EMBL" id="JADPUN010000093">
    <property type="protein sequence ID" value="MBF9128847.1"/>
    <property type="molecule type" value="Genomic_DNA"/>
</dbReference>
<evidence type="ECO:0000256" key="5">
    <source>
        <dbReference type="PROSITE-ProRule" id="PRU00339"/>
    </source>
</evidence>
<dbReference type="Gene3D" id="1.10.10.10">
    <property type="entry name" value="Winged helix-like DNA-binding domain superfamily/Winged helix DNA-binding domain"/>
    <property type="match status" value="1"/>
</dbReference>
<reference evidence="8 9" key="1">
    <citation type="submission" date="2020-11" db="EMBL/GenBank/DDBJ databases">
        <title>A novel isolate from a Black sea contaminated sediment with potential to produce alkanes: Plantactinospora alkalitolerans sp. nov.</title>
        <authorList>
            <person name="Carro L."/>
            <person name="Veyisoglu A."/>
            <person name="Guven K."/>
            <person name="Schumann P."/>
            <person name="Klenk H.-P."/>
            <person name="Sahin N."/>
        </authorList>
    </citation>
    <scope>NUCLEOTIDE SEQUENCE [LARGE SCALE GENOMIC DNA]</scope>
    <source>
        <strain evidence="8 9">S1510</strain>
    </source>
</reference>
<name>A0ABS0GSH8_9ACTN</name>
<comment type="caution">
    <text evidence="8">The sequence shown here is derived from an EMBL/GenBank/DDBJ whole genome shotgun (WGS) entry which is preliminary data.</text>
</comment>
<gene>
    <name evidence="8" type="ORF">I0C86_07590</name>
</gene>
<dbReference type="InterPro" id="IPR051677">
    <property type="entry name" value="AfsR-DnrI-RedD_regulator"/>
</dbReference>